<organism evidence="10 11">
    <name type="scientific">Thermosipho atlanticus DSM 15807</name>
    <dbReference type="NCBI Taxonomy" id="1123380"/>
    <lineage>
        <taxon>Bacteria</taxon>
        <taxon>Thermotogati</taxon>
        <taxon>Thermotogota</taxon>
        <taxon>Thermotogae</taxon>
        <taxon>Thermotogales</taxon>
        <taxon>Fervidobacteriaceae</taxon>
        <taxon>Thermosipho</taxon>
    </lineage>
</organism>
<evidence type="ECO:0000256" key="3">
    <source>
        <dbReference type="ARBA" id="ARBA00022481"/>
    </source>
</evidence>
<dbReference type="STRING" id="1123380.SAMN02745199_1414"/>
<keyword evidence="4 9" id="KW-0812">Transmembrane</keyword>
<evidence type="ECO:0000256" key="1">
    <source>
        <dbReference type="ARBA" id="ARBA00004203"/>
    </source>
</evidence>
<keyword evidence="6 9" id="KW-1133">Transmembrane helix</keyword>
<reference evidence="11" key="1">
    <citation type="submission" date="2016-11" db="EMBL/GenBank/DDBJ databases">
        <authorList>
            <person name="Varghese N."/>
            <person name="Submissions S."/>
        </authorList>
    </citation>
    <scope>NUCLEOTIDE SEQUENCE [LARGE SCALE GENOMIC DNA]</scope>
    <source>
        <strain evidence="11">DSM 15807</strain>
    </source>
</reference>
<dbReference type="Proteomes" id="UP000242592">
    <property type="component" value="Unassembled WGS sequence"/>
</dbReference>
<evidence type="ECO:0000256" key="5">
    <source>
        <dbReference type="ARBA" id="ARBA00022764"/>
    </source>
</evidence>
<evidence type="ECO:0000256" key="2">
    <source>
        <dbReference type="ARBA" id="ARBA00004418"/>
    </source>
</evidence>
<accession>A0A1M5TNB8</accession>
<evidence type="ECO:0000256" key="4">
    <source>
        <dbReference type="ARBA" id="ARBA00022692"/>
    </source>
</evidence>
<dbReference type="InterPro" id="IPR012902">
    <property type="entry name" value="N_methyl_site"/>
</dbReference>
<dbReference type="PANTHER" id="PTHR30093:SF44">
    <property type="entry name" value="TYPE II SECRETION SYSTEM CORE PROTEIN G"/>
    <property type="match status" value="1"/>
</dbReference>
<protein>
    <submittedName>
        <fullName evidence="10">Prepilin-type N-terminal cleavage/methylation domain-containing protein</fullName>
    </submittedName>
</protein>
<dbReference type="AlphaFoldDB" id="A0A1M5TNB8"/>
<feature type="transmembrane region" description="Helical" evidence="9">
    <location>
        <begin position="12"/>
        <end position="31"/>
    </location>
</feature>
<dbReference type="SUPFAM" id="SSF54523">
    <property type="entry name" value="Pili subunits"/>
    <property type="match status" value="1"/>
</dbReference>
<keyword evidence="7 9" id="KW-0472">Membrane</keyword>
<evidence type="ECO:0000313" key="11">
    <source>
        <dbReference type="Proteomes" id="UP000242592"/>
    </source>
</evidence>
<keyword evidence="11" id="KW-1185">Reference proteome</keyword>
<evidence type="ECO:0000256" key="6">
    <source>
        <dbReference type="ARBA" id="ARBA00022989"/>
    </source>
</evidence>
<evidence type="ECO:0000256" key="9">
    <source>
        <dbReference type="SAM" id="Phobius"/>
    </source>
</evidence>
<dbReference type="GO" id="GO:0009279">
    <property type="term" value="C:cell outer membrane"/>
    <property type="evidence" value="ECO:0007669"/>
    <property type="project" value="UniProtKB-SubCell"/>
</dbReference>
<sequence length="141" mass="15248">MRMRKGFTLIELLIVLAIIASLMGIVTPVALNAVKKAKATQVAANFRNIKAALESYVNVEQNMPLSLNQLKDAGYLNTIPSGFSYIYEDKFDVNGTAIATITYTAGDIDINLVAKVNPEVKTVILPGGAASGIAVTFQKWW</sequence>
<dbReference type="RefSeq" id="WP_073073544.1">
    <property type="nucleotide sequence ID" value="NZ_FQXN01000005.1"/>
</dbReference>
<name>A0A1M5TNB8_9BACT</name>
<dbReference type="NCBIfam" id="TIGR02532">
    <property type="entry name" value="IV_pilin_GFxxxE"/>
    <property type="match status" value="1"/>
</dbReference>
<keyword evidence="8" id="KW-0998">Cell outer membrane</keyword>
<dbReference type="EMBL" id="FQXN01000005">
    <property type="protein sequence ID" value="SHH52160.1"/>
    <property type="molecule type" value="Genomic_DNA"/>
</dbReference>
<comment type="subcellular location">
    <subcellularLocation>
        <location evidence="1">Cell outer membrane</location>
        <topology evidence="1">Single-pass membrane protein</topology>
    </subcellularLocation>
    <subcellularLocation>
        <location evidence="2">Periplasm</location>
    </subcellularLocation>
</comment>
<evidence type="ECO:0000256" key="8">
    <source>
        <dbReference type="ARBA" id="ARBA00023237"/>
    </source>
</evidence>
<keyword evidence="5" id="KW-0574">Periplasm</keyword>
<dbReference type="Gene3D" id="3.30.700.10">
    <property type="entry name" value="Glycoprotein, Type 4 Pilin"/>
    <property type="match status" value="1"/>
</dbReference>
<keyword evidence="3" id="KW-0488">Methylation</keyword>
<dbReference type="GO" id="GO:0042597">
    <property type="term" value="C:periplasmic space"/>
    <property type="evidence" value="ECO:0007669"/>
    <property type="project" value="UniProtKB-SubCell"/>
</dbReference>
<evidence type="ECO:0000256" key="7">
    <source>
        <dbReference type="ARBA" id="ARBA00023136"/>
    </source>
</evidence>
<gene>
    <name evidence="10" type="ORF">SAMN02745199_1414</name>
</gene>
<proteinExistence type="predicted"/>
<dbReference type="Pfam" id="PF07963">
    <property type="entry name" value="N_methyl"/>
    <property type="match status" value="1"/>
</dbReference>
<evidence type="ECO:0000313" key="10">
    <source>
        <dbReference type="EMBL" id="SHH52160.1"/>
    </source>
</evidence>
<dbReference type="PANTHER" id="PTHR30093">
    <property type="entry name" value="GENERAL SECRETION PATHWAY PROTEIN G"/>
    <property type="match status" value="1"/>
</dbReference>
<dbReference type="PROSITE" id="PS00409">
    <property type="entry name" value="PROKAR_NTER_METHYL"/>
    <property type="match status" value="1"/>
</dbReference>
<dbReference type="InterPro" id="IPR045584">
    <property type="entry name" value="Pilin-like"/>
</dbReference>